<sequence>MNADDPKHFDSIIGKSWMAMKLLQNQMQAVIQKKHPFMNIEQFQLLLELKHDDGVRPSELAYRMQRTKSTISSLLRHAERSELIASSPDPKHKNAKKVYLTMKGHRVYADIAPIVDKELLDSTDGISEADQAIVAKAMEHIIEKINPEWLHDEW</sequence>
<dbReference type="GO" id="GO:0003677">
    <property type="term" value="F:DNA binding"/>
    <property type="evidence" value="ECO:0007669"/>
    <property type="project" value="UniProtKB-KW"/>
</dbReference>
<dbReference type="EMBL" id="AAPH01000014">
    <property type="protein sequence ID" value="EAS43077.1"/>
    <property type="molecule type" value="Genomic_DNA"/>
</dbReference>
<dbReference type="SUPFAM" id="SSF46785">
    <property type="entry name" value="Winged helix' DNA-binding domain"/>
    <property type="match status" value="1"/>
</dbReference>
<dbReference type="Proteomes" id="UP000003789">
    <property type="component" value="Unassembled WGS sequence"/>
</dbReference>
<reference evidence="5 6" key="1">
    <citation type="submission" date="2006-03" db="EMBL/GenBank/DDBJ databases">
        <authorList>
            <person name="Bartlett D.H."/>
            <person name="Valle G."/>
            <person name="Lauro F.M."/>
            <person name="Vezzi A."/>
            <person name="Simonato F."/>
            <person name="Eloe E."/>
            <person name="Vitulo N."/>
            <person name="Stratton T.K."/>
            <person name="D'angelo M."/>
            <person name="Ferriera S."/>
            <person name="Johnson J."/>
            <person name="Kravitz S."/>
            <person name="Beeson K."/>
            <person name="Sutton G."/>
            <person name="Rogers Y."/>
            <person name="Friedman R."/>
            <person name="Frazier M."/>
            <person name="Venter J.C."/>
        </authorList>
    </citation>
    <scope>NUCLEOTIDE SEQUENCE [LARGE SCALE GENOMIC DNA]</scope>
    <source>
        <strain evidence="5 6">3TCK</strain>
    </source>
</reference>
<comment type="caution">
    <text evidence="5">The sequence shown here is derived from an EMBL/GenBank/DDBJ whole genome shotgun (WGS) entry which is preliminary data.</text>
</comment>
<dbReference type="AlphaFoldDB" id="Q1Z3C9"/>
<dbReference type="InterPro" id="IPR036388">
    <property type="entry name" value="WH-like_DNA-bd_sf"/>
</dbReference>
<keyword evidence="1" id="KW-0805">Transcription regulation</keyword>
<dbReference type="InterPro" id="IPR000835">
    <property type="entry name" value="HTH_MarR-typ"/>
</dbReference>
<dbReference type="GO" id="GO:0003700">
    <property type="term" value="F:DNA-binding transcription factor activity"/>
    <property type="evidence" value="ECO:0007669"/>
    <property type="project" value="InterPro"/>
</dbReference>
<keyword evidence="3" id="KW-0804">Transcription</keyword>
<evidence type="ECO:0000256" key="2">
    <source>
        <dbReference type="ARBA" id="ARBA00023125"/>
    </source>
</evidence>
<accession>Q1Z3C9</accession>
<evidence type="ECO:0000313" key="5">
    <source>
        <dbReference type="EMBL" id="EAS43077.1"/>
    </source>
</evidence>
<feature type="domain" description="HTH marR-type" evidence="4">
    <location>
        <begin position="1"/>
        <end position="143"/>
    </location>
</feature>
<evidence type="ECO:0000256" key="1">
    <source>
        <dbReference type="ARBA" id="ARBA00023015"/>
    </source>
</evidence>
<dbReference type="HOGENOM" id="CLU_1721619_0_0_6"/>
<evidence type="ECO:0000259" key="4">
    <source>
        <dbReference type="PROSITE" id="PS50995"/>
    </source>
</evidence>
<organism evidence="5 6">
    <name type="scientific">Photobacterium profundum 3TCK</name>
    <dbReference type="NCBI Taxonomy" id="314280"/>
    <lineage>
        <taxon>Bacteria</taxon>
        <taxon>Pseudomonadati</taxon>
        <taxon>Pseudomonadota</taxon>
        <taxon>Gammaproteobacteria</taxon>
        <taxon>Vibrionales</taxon>
        <taxon>Vibrionaceae</taxon>
        <taxon>Photobacterium</taxon>
    </lineage>
</organism>
<gene>
    <name evidence="5" type="ORF">P3TCK_11544</name>
</gene>
<dbReference type="Pfam" id="PF01047">
    <property type="entry name" value="MarR"/>
    <property type="match status" value="1"/>
</dbReference>
<name>Q1Z3C9_9GAMM</name>
<dbReference type="Gene3D" id="1.10.10.10">
    <property type="entry name" value="Winged helix-like DNA-binding domain superfamily/Winged helix DNA-binding domain"/>
    <property type="match status" value="1"/>
</dbReference>
<proteinExistence type="predicted"/>
<evidence type="ECO:0000313" key="6">
    <source>
        <dbReference type="Proteomes" id="UP000003789"/>
    </source>
</evidence>
<dbReference type="PANTHER" id="PTHR42756">
    <property type="entry name" value="TRANSCRIPTIONAL REGULATOR, MARR"/>
    <property type="match status" value="1"/>
</dbReference>
<dbReference type="RefSeq" id="WP_006230331.1">
    <property type="nucleotide sequence ID" value="NZ_CH724134.1"/>
</dbReference>
<evidence type="ECO:0000256" key="3">
    <source>
        <dbReference type="ARBA" id="ARBA00023163"/>
    </source>
</evidence>
<dbReference type="PANTHER" id="PTHR42756:SF1">
    <property type="entry name" value="TRANSCRIPTIONAL REPRESSOR OF EMRAB OPERON"/>
    <property type="match status" value="1"/>
</dbReference>
<keyword evidence="2" id="KW-0238">DNA-binding</keyword>
<dbReference type="InterPro" id="IPR036390">
    <property type="entry name" value="WH_DNA-bd_sf"/>
</dbReference>
<dbReference type="SMART" id="SM00347">
    <property type="entry name" value="HTH_MARR"/>
    <property type="match status" value="1"/>
</dbReference>
<dbReference type="PROSITE" id="PS50995">
    <property type="entry name" value="HTH_MARR_2"/>
    <property type="match status" value="1"/>
</dbReference>
<protein>
    <recommendedName>
        <fullName evidence="4">HTH marR-type domain-containing protein</fullName>
    </recommendedName>
</protein>